<feature type="compositionally biased region" description="Basic and acidic residues" evidence="1">
    <location>
        <begin position="10"/>
        <end position="24"/>
    </location>
</feature>
<dbReference type="InterPro" id="IPR052911">
    <property type="entry name" value="Corrinoid_activation_enz"/>
</dbReference>
<evidence type="ECO:0000313" key="3">
    <source>
        <dbReference type="Proteomes" id="UP000178187"/>
    </source>
</evidence>
<accession>A0A1G1KT17</accession>
<reference evidence="2 3" key="1">
    <citation type="journal article" date="2016" name="Nat. Commun.">
        <title>Thousands of microbial genomes shed light on interconnected biogeochemical processes in an aquifer system.</title>
        <authorList>
            <person name="Anantharaman K."/>
            <person name="Brown C.T."/>
            <person name="Hug L.A."/>
            <person name="Sharon I."/>
            <person name="Castelle C.J."/>
            <person name="Probst A.J."/>
            <person name="Thomas B.C."/>
            <person name="Singh A."/>
            <person name="Wilkins M.J."/>
            <person name="Karaoz U."/>
            <person name="Brodie E.L."/>
            <person name="Williams K.H."/>
            <person name="Hubbard S.S."/>
            <person name="Banfield J.F."/>
        </authorList>
    </citation>
    <scope>NUCLEOTIDE SEQUENCE [LARGE SCALE GENOMIC DNA]</scope>
</reference>
<proteinExistence type="predicted"/>
<dbReference type="PANTHER" id="PTHR42895:SF1">
    <property type="entry name" value="IRON-SULFUR CLUSTER PROTEIN"/>
    <property type="match status" value="1"/>
</dbReference>
<gene>
    <name evidence="2" type="ORF">A3G33_11105</name>
</gene>
<sequence length="153" mass="16867">MCGCPGSKMQDFRKDTKGGEEEGGTRQSQLRQWPIQLHLVSPQAPYYQKADVLLSADCVAFSVGDFHKDYLKGKSIAIACPKLDEGQDVYIEKIKSFIDDAKINTLTVMTMQVPCCAGLVAMARQALQSAKRKIPIKSIVVSLQGDVLSEDWV</sequence>
<organism evidence="2 3">
    <name type="scientific">Candidatus Danuiimicrobium aquiferis</name>
    <dbReference type="NCBI Taxonomy" id="1801832"/>
    <lineage>
        <taxon>Bacteria</taxon>
        <taxon>Pseudomonadati</taxon>
        <taxon>Candidatus Omnitrophota</taxon>
        <taxon>Candidatus Danuiimicrobium</taxon>
    </lineage>
</organism>
<dbReference type="EMBL" id="MHFR01000054">
    <property type="protein sequence ID" value="OGW96051.1"/>
    <property type="molecule type" value="Genomic_DNA"/>
</dbReference>
<name>A0A1G1KT17_9BACT</name>
<feature type="region of interest" description="Disordered" evidence="1">
    <location>
        <begin position="1"/>
        <end position="28"/>
    </location>
</feature>
<evidence type="ECO:0000313" key="2">
    <source>
        <dbReference type="EMBL" id="OGW96051.1"/>
    </source>
</evidence>
<dbReference type="AlphaFoldDB" id="A0A1G1KT17"/>
<protein>
    <submittedName>
        <fullName evidence="2">4Fe-4S ferredoxin</fullName>
    </submittedName>
</protein>
<evidence type="ECO:0000256" key="1">
    <source>
        <dbReference type="SAM" id="MobiDB-lite"/>
    </source>
</evidence>
<dbReference type="PANTHER" id="PTHR42895">
    <property type="entry name" value="IRON-SULFUR CLUSTER-BINDING PROTEIN-RELATED"/>
    <property type="match status" value="1"/>
</dbReference>
<comment type="caution">
    <text evidence="2">The sequence shown here is derived from an EMBL/GenBank/DDBJ whole genome shotgun (WGS) entry which is preliminary data.</text>
</comment>
<dbReference type="Proteomes" id="UP000178187">
    <property type="component" value="Unassembled WGS sequence"/>
</dbReference>